<dbReference type="OrthoDB" id="1728774at2759"/>
<dbReference type="PANTHER" id="PTHR34482:SF36">
    <property type="entry name" value="RETROTRANSPOSON GAG DOMAIN-CONTAINING PROTEIN"/>
    <property type="match status" value="1"/>
</dbReference>
<reference evidence="4" key="2">
    <citation type="submission" date="2025-08" db="UniProtKB">
        <authorList>
            <consortium name="RefSeq"/>
        </authorList>
    </citation>
    <scope>IDENTIFICATION</scope>
</reference>
<dbReference type="PaxDb" id="3635-A0A1U8NVS9"/>
<evidence type="ECO:0000313" key="3">
    <source>
        <dbReference type="Proteomes" id="UP000818029"/>
    </source>
</evidence>
<dbReference type="GeneID" id="107952314"/>
<feature type="region of interest" description="Disordered" evidence="1">
    <location>
        <begin position="1"/>
        <end position="53"/>
    </location>
</feature>
<evidence type="ECO:0000259" key="2">
    <source>
        <dbReference type="Pfam" id="PF03732"/>
    </source>
</evidence>
<feature type="domain" description="Retrotransposon gag" evidence="2">
    <location>
        <begin position="134"/>
        <end position="194"/>
    </location>
</feature>
<dbReference type="RefSeq" id="XP_016743067.1">
    <property type="nucleotide sequence ID" value="XM_016887578.1"/>
</dbReference>
<dbReference type="PANTHER" id="PTHR34482">
    <property type="entry name" value="DNA DAMAGE-INDUCIBLE PROTEIN 1-LIKE"/>
    <property type="match status" value="1"/>
</dbReference>
<dbReference type="InterPro" id="IPR005162">
    <property type="entry name" value="Retrotrans_gag_dom"/>
</dbReference>
<evidence type="ECO:0000313" key="4">
    <source>
        <dbReference type="RefSeq" id="XP_016743067.1"/>
    </source>
</evidence>
<name>A0A1U8NVS9_GOSHI</name>
<keyword evidence="3" id="KW-1185">Reference proteome</keyword>
<accession>A0A1U8NVS9</accession>
<reference evidence="3" key="1">
    <citation type="journal article" date="2020" name="Nat. Genet.">
        <title>Genomic diversifications of five Gossypium allopolyploid species and their impact on cotton improvement.</title>
        <authorList>
            <person name="Chen Z.J."/>
            <person name="Sreedasyam A."/>
            <person name="Ando A."/>
            <person name="Song Q."/>
            <person name="De Santiago L.M."/>
            <person name="Hulse-Kemp A.M."/>
            <person name="Ding M."/>
            <person name="Ye W."/>
            <person name="Kirkbride R.C."/>
            <person name="Jenkins J."/>
            <person name="Plott C."/>
            <person name="Lovell J."/>
            <person name="Lin Y.M."/>
            <person name="Vaughn R."/>
            <person name="Liu B."/>
            <person name="Simpson S."/>
            <person name="Scheffler B.E."/>
            <person name="Wen L."/>
            <person name="Saski C.A."/>
            <person name="Grover C.E."/>
            <person name="Hu G."/>
            <person name="Conover J.L."/>
            <person name="Carlson J.W."/>
            <person name="Shu S."/>
            <person name="Boston L.B."/>
            <person name="Williams M."/>
            <person name="Peterson D.G."/>
            <person name="McGee K."/>
            <person name="Jones D.C."/>
            <person name="Wendel J.F."/>
            <person name="Stelly D.M."/>
            <person name="Grimwood J."/>
            <person name="Schmutz J."/>
        </authorList>
    </citation>
    <scope>NUCLEOTIDE SEQUENCE [LARGE SCALE GENOMIC DNA]</scope>
    <source>
        <strain evidence="3">cv. TM-1</strain>
    </source>
</reference>
<evidence type="ECO:0000256" key="1">
    <source>
        <dbReference type="SAM" id="MobiDB-lite"/>
    </source>
</evidence>
<sequence>MSTRGTSGRGTRGRSRGRGSARAGSSASGYMPAREAPASPVTELGSHDRATGDDALSQAMPRVFKRVAGASIGSVGWGSISERLRSNGVEIFRGVSGVAPNVAEYWLEATERVMDDFDCTSEQKLEGAVSLLPFSGKYVDASYVDARRKEFLSFTQGNKTVAEYDAEFLWLSQYACGIVATEYERCVQFEDGLRDELRVLIAPQKERDFAALV</sequence>
<dbReference type="Pfam" id="PF03732">
    <property type="entry name" value="Retrotrans_gag"/>
    <property type="match status" value="1"/>
</dbReference>
<feature type="compositionally biased region" description="Low complexity" evidence="1">
    <location>
        <begin position="20"/>
        <end position="29"/>
    </location>
</feature>
<protein>
    <recommendedName>
        <fullName evidence="2">Retrotransposon gag domain-containing protein</fullName>
    </recommendedName>
</protein>
<gene>
    <name evidence="4" type="primary">LOC107952314</name>
</gene>
<dbReference type="Proteomes" id="UP000818029">
    <property type="component" value="Chromosome A11"/>
</dbReference>
<dbReference type="KEGG" id="ghi:107952314"/>
<dbReference type="AlphaFoldDB" id="A0A1U8NVS9"/>
<organism evidence="3 4">
    <name type="scientific">Gossypium hirsutum</name>
    <name type="common">Upland cotton</name>
    <name type="synonym">Gossypium mexicanum</name>
    <dbReference type="NCBI Taxonomy" id="3635"/>
    <lineage>
        <taxon>Eukaryota</taxon>
        <taxon>Viridiplantae</taxon>
        <taxon>Streptophyta</taxon>
        <taxon>Embryophyta</taxon>
        <taxon>Tracheophyta</taxon>
        <taxon>Spermatophyta</taxon>
        <taxon>Magnoliopsida</taxon>
        <taxon>eudicotyledons</taxon>
        <taxon>Gunneridae</taxon>
        <taxon>Pentapetalae</taxon>
        <taxon>rosids</taxon>
        <taxon>malvids</taxon>
        <taxon>Malvales</taxon>
        <taxon>Malvaceae</taxon>
        <taxon>Malvoideae</taxon>
        <taxon>Gossypium</taxon>
    </lineage>
</organism>
<proteinExistence type="predicted"/>